<evidence type="ECO:0000313" key="1">
    <source>
        <dbReference type="EMBL" id="AKB52763.1"/>
    </source>
</evidence>
<dbReference type="EMBL" id="CP009526">
    <property type="protein sequence ID" value="AKB52763.1"/>
    <property type="molecule type" value="Genomic_DNA"/>
</dbReference>
<name>A0A0E3QQH2_METBA</name>
<evidence type="ECO:0000313" key="2">
    <source>
        <dbReference type="Proteomes" id="UP000033038"/>
    </source>
</evidence>
<dbReference type="Proteomes" id="UP000033038">
    <property type="component" value="Chromosome"/>
</dbReference>
<sequence>MKMGDSLYCDDCGFEVMVTKECDESCKKEGCCDVEELMCCGKPMALKQHARCYEMKKGDFLICDDCGFKVEVVDECDQSCKKEGCCDVTEMMCCGKAMKLIRKEV</sequence>
<reference evidence="1 2" key="1">
    <citation type="submission" date="2014-07" db="EMBL/GenBank/DDBJ databases">
        <title>Methanogenic archaea and the global carbon cycle.</title>
        <authorList>
            <person name="Henriksen J.R."/>
            <person name="Luke J."/>
            <person name="Reinhart S."/>
            <person name="Benedict M.N."/>
            <person name="Youngblut N.D."/>
            <person name="Metcalf M.E."/>
            <person name="Whitaker R.J."/>
            <person name="Metcalf W.W."/>
        </authorList>
    </citation>
    <scope>NUCLEOTIDE SEQUENCE [LARGE SCALE GENOMIC DNA]</scope>
    <source>
        <strain evidence="1 2">Wiesmoor</strain>
    </source>
</reference>
<gene>
    <name evidence="1" type="ORF">MSBRW_3510</name>
</gene>
<proteinExistence type="predicted"/>
<dbReference type="AlphaFoldDB" id="A0A0E3QQH2"/>
<dbReference type="HOGENOM" id="CLU_2257407_0_0_2"/>
<dbReference type="KEGG" id="mbw:MSBRW_3510"/>
<accession>A0A0E3QQH2</accession>
<protein>
    <submittedName>
        <fullName evidence="1">Uncharacterized protein</fullName>
    </submittedName>
</protein>
<dbReference type="PATRIC" id="fig|1434109.4.peg.4543"/>
<organism evidence="1 2">
    <name type="scientific">Methanosarcina barkeri str. Wiesmoor</name>
    <dbReference type="NCBI Taxonomy" id="1434109"/>
    <lineage>
        <taxon>Archaea</taxon>
        <taxon>Methanobacteriati</taxon>
        <taxon>Methanobacteriota</taxon>
        <taxon>Stenosarchaea group</taxon>
        <taxon>Methanomicrobia</taxon>
        <taxon>Methanosarcinales</taxon>
        <taxon>Methanosarcinaceae</taxon>
        <taxon>Methanosarcina</taxon>
    </lineage>
</organism>